<organism evidence="2 3">
    <name type="scientific">Galdieria yellowstonensis</name>
    <dbReference type="NCBI Taxonomy" id="3028027"/>
    <lineage>
        <taxon>Eukaryota</taxon>
        <taxon>Rhodophyta</taxon>
        <taxon>Bangiophyceae</taxon>
        <taxon>Galdieriales</taxon>
        <taxon>Galdieriaceae</taxon>
        <taxon>Galdieria</taxon>
    </lineage>
</organism>
<gene>
    <name evidence="2" type="ORF">GAYE_FCTG49G0025</name>
</gene>
<dbReference type="Proteomes" id="UP001300502">
    <property type="component" value="Unassembled WGS sequence"/>
</dbReference>
<comment type="caution">
    <text evidence="2">The sequence shown here is derived from an EMBL/GenBank/DDBJ whole genome shotgun (WGS) entry which is preliminary data.</text>
</comment>
<protein>
    <submittedName>
        <fullName evidence="2">Uncharacterized protein</fullName>
    </submittedName>
</protein>
<sequence>MSHEDFGSEEEFTEFAEATNEAPLSSSQIFFQSDENSYSQVGFTVPEYLQSLLQVESDSLRLIKSFPSLDATERNDLLQWLMKEGNPFEQETQTDGETFSSLVHMPDDDIFPTTAAWNHDTTTRTEQYYTQVFQNFVQKQVVELRDTPQPPDSLTIHLASALDTPNDSLQAVEVELPKEIAHIKERLTKIPLPSLYGRNVNKGYLNPTSISEMLAAQRATSQVLEDLDAKEEVVVNESDLENIPSPRNWQLFVPSDDESSESSYSEETNPVASSKPTEGNHPKEELYEIDLG</sequence>
<accession>A0AAV9I2E3</accession>
<feature type="region of interest" description="Disordered" evidence="1">
    <location>
        <begin position="246"/>
        <end position="292"/>
    </location>
</feature>
<evidence type="ECO:0000256" key="1">
    <source>
        <dbReference type="SAM" id="MobiDB-lite"/>
    </source>
</evidence>
<reference evidence="2 3" key="1">
    <citation type="submission" date="2022-07" db="EMBL/GenBank/DDBJ databases">
        <title>Genome-wide signatures of adaptation to extreme environments.</title>
        <authorList>
            <person name="Cho C.H."/>
            <person name="Yoon H.S."/>
        </authorList>
    </citation>
    <scope>NUCLEOTIDE SEQUENCE [LARGE SCALE GENOMIC DNA]</scope>
    <source>
        <strain evidence="2 3">108.79 E11</strain>
    </source>
</reference>
<evidence type="ECO:0000313" key="3">
    <source>
        <dbReference type="Proteomes" id="UP001300502"/>
    </source>
</evidence>
<feature type="compositionally biased region" description="Polar residues" evidence="1">
    <location>
        <begin position="268"/>
        <end position="277"/>
    </location>
</feature>
<dbReference type="AlphaFoldDB" id="A0AAV9I2E3"/>
<dbReference type="EMBL" id="JANCYU010000001">
    <property type="protein sequence ID" value="KAK4522146.1"/>
    <property type="molecule type" value="Genomic_DNA"/>
</dbReference>
<evidence type="ECO:0000313" key="2">
    <source>
        <dbReference type="EMBL" id="KAK4522146.1"/>
    </source>
</evidence>
<proteinExistence type="predicted"/>
<keyword evidence="3" id="KW-1185">Reference proteome</keyword>
<name>A0AAV9I2E3_9RHOD</name>